<proteinExistence type="predicted"/>
<dbReference type="InterPro" id="IPR039741">
    <property type="entry name" value="UDP-sugar_pyrophosphorylase"/>
</dbReference>
<sequence>VYLVKCVVAAGQEHVFGEDFMRDLDDAQARKGTAIKNALYALAEMIETWDVHDTFGTGTFDIEDKVALRALLNMLEEVEQFYDSIGGVIGYQTMVLKLLSRSNLEGNTSTKTSTCQVLEIHPPPVVNLAKDTEYASQAALFGIAGLPDLGEIYPLGGSADRLGLVDPETGDCLPAAVLPYGGSTLIEGLIRDLQVSEY</sequence>
<gene>
    <name evidence="1" type="ORF">M569_11245</name>
</gene>
<dbReference type="PANTHER" id="PTHR11952:SF14">
    <property type="entry name" value="UTP--GLUCOSE-1-PHOSPHATE URIDYLYLTRANSFERASE 3, CHLOROPLASTIC"/>
    <property type="match status" value="1"/>
</dbReference>
<organism evidence="1 2">
    <name type="scientific">Genlisea aurea</name>
    <dbReference type="NCBI Taxonomy" id="192259"/>
    <lineage>
        <taxon>Eukaryota</taxon>
        <taxon>Viridiplantae</taxon>
        <taxon>Streptophyta</taxon>
        <taxon>Embryophyta</taxon>
        <taxon>Tracheophyta</taxon>
        <taxon>Spermatophyta</taxon>
        <taxon>Magnoliopsida</taxon>
        <taxon>eudicotyledons</taxon>
        <taxon>Gunneridae</taxon>
        <taxon>Pentapetalae</taxon>
        <taxon>asterids</taxon>
        <taxon>lamiids</taxon>
        <taxon>Lamiales</taxon>
        <taxon>Lentibulariaceae</taxon>
        <taxon>Genlisea</taxon>
    </lineage>
</organism>
<keyword evidence="2" id="KW-1185">Reference proteome</keyword>
<dbReference type="GO" id="GO:0006048">
    <property type="term" value="P:UDP-N-acetylglucosamine biosynthetic process"/>
    <property type="evidence" value="ECO:0007669"/>
    <property type="project" value="TreeGrafter"/>
</dbReference>
<comment type="caution">
    <text evidence="1">The sequence shown here is derived from an EMBL/GenBank/DDBJ whole genome shotgun (WGS) entry which is preliminary data.</text>
</comment>
<protein>
    <submittedName>
        <fullName evidence="1">Uncharacterized protein</fullName>
    </submittedName>
</protein>
<dbReference type="Proteomes" id="UP000015453">
    <property type="component" value="Unassembled WGS sequence"/>
</dbReference>
<dbReference type="EMBL" id="AUSU01005419">
    <property type="protein sequence ID" value="EPS63541.1"/>
    <property type="molecule type" value="Genomic_DNA"/>
</dbReference>
<dbReference type="SUPFAM" id="SSF53448">
    <property type="entry name" value="Nucleotide-diphospho-sugar transferases"/>
    <property type="match status" value="1"/>
</dbReference>
<feature type="non-terminal residue" evidence="1">
    <location>
        <position position="198"/>
    </location>
</feature>
<evidence type="ECO:0000313" key="1">
    <source>
        <dbReference type="EMBL" id="EPS63541.1"/>
    </source>
</evidence>
<accession>S8CG60</accession>
<dbReference type="Gene3D" id="3.90.550.10">
    <property type="entry name" value="Spore Coat Polysaccharide Biosynthesis Protein SpsA, Chain A"/>
    <property type="match status" value="1"/>
</dbReference>
<dbReference type="GO" id="GO:0003977">
    <property type="term" value="F:UDP-N-acetylglucosamine diphosphorylase activity"/>
    <property type="evidence" value="ECO:0007669"/>
    <property type="project" value="TreeGrafter"/>
</dbReference>
<feature type="non-terminal residue" evidence="1">
    <location>
        <position position="1"/>
    </location>
</feature>
<reference evidence="1 2" key="1">
    <citation type="journal article" date="2013" name="BMC Genomics">
        <title>The miniature genome of a carnivorous plant Genlisea aurea contains a low number of genes and short non-coding sequences.</title>
        <authorList>
            <person name="Leushkin E.V."/>
            <person name="Sutormin R.A."/>
            <person name="Nabieva E.R."/>
            <person name="Penin A.A."/>
            <person name="Kondrashov A.S."/>
            <person name="Logacheva M.D."/>
        </authorList>
    </citation>
    <scope>NUCLEOTIDE SEQUENCE [LARGE SCALE GENOMIC DNA]</scope>
</reference>
<name>S8CG60_9LAMI</name>
<dbReference type="OrthoDB" id="2020092at2759"/>
<dbReference type="InterPro" id="IPR029044">
    <property type="entry name" value="Nucleotide-diphossugar_trans"/>
</dbReference>
<evidence type="ECO:0000313" key="2">
    <source>
        <dbReference type="Proteomes" id="UP000015453"/>
    </source>
</evidence>
<dbReference type="PANTHER" id="PTHR11952">
    <property type="entry name" value="UDP- GLUCOSE PYROPHOSPHORYLASE"/>
    <property type="match status" value="1"/>
</dbReference>
<dbReference type="AlphaFoldDB" id="S8CG60"/>